<organism evidence="1 2">
    <name type="scientific">Aspergillus melleus</name>
    <dbReference type="NCBI Taxonomy" id="138277"/>
    <lineage>
        <taxon>Eukaryota</taxon>
        <taxon>Fungi</taxon>
        <taxon>Dikarya</taxon>
        <taxon>Ascomycota</taxon>
        <taxon>Pezizomycotina</taxon>
        <taxon>Eurotiomycetes</taxon>
        <taxon>Eurotiomycetidae</taxon>
        <taxon>Eurotiales</taxon>
        <taxon>Aspergillaceae</taxon>
        <taxon>Aspergillus</taxon>
        <taxon>Aspergillus subgen. Circumdati</taxon>
    </lineage>
</organism>
<evidence type="ECO:0000313" key="2">
    <source>
        <dbReference type="Proteomes" id="UP001177260"/>
    </source>
</evidence>
<reference evidence="1 2" key="1">
    <citation type="journal article" date="2023" name="ACS Omega">
        <title>Identification of the Neoaspergillic Acid Biosynthesis Gene Cluster by Establishing an In Vitro CRISPR-Ribonucleoprotein Genetic System in Aspergillus melleus.</title>
        <authorList>
            <person name="Yuan B."/>
            <person name="Grau M.F."/>
            <person name="Murata R.M."/>
            <person name="Torok T."/>
            <person name="Venkateswaran K."/>
            <person name="Stajich J.E."/>
            <person name="Wang C.C.C."/>
        </authorList>
    </citation>
    <scope>NUCLEOTIDE SEQUENCE [LARGE SCALE GENOMIC DNA]</scope>
    <source>
        <strain evidence="1 2">IMV 1140</strain>
    </source>
</reference>
<protein>
    <submittedName>
        <fullName evidence="1">Uncharacterized protein</fullName>
    </submittedName>
</protein>
<comment type="caution">
    <text evidence="1">The sequence shown here is derived from an EMBL/GenBank/DDBJ whole genome shotgun (WGS) entry which is preliminary data.</text>
</comment>
<accession>A0ACC3BFK7</accession>
<dbReference type="EMBL" id="JAOPJF010000003">
    <property type="protein sequence ID" value="KAK1149506.1"/>
    <property type="molecule type" value="Genomic_DNA"/>
</dbReference>
<evidence type="ECO:0000313" key="1">
    <source>
        <dbReference type="EMBL" id="KAK1149506.1"/>
    </source>
</evidence>
<sequence length="324" mass="35970">MDPTNSRSKCSTQTQTTPKTGSTTVYDLHFEQHVTDHGIFLPSYKYPDDTKPTKPDNFADIHRRLRVPRPSLALSRGSLEKEYEEFIELNDNAAREQLVVKDILPVLEGKRKACFHTDGGHPFNNLAPLTDGTLANAKPDFYHGASPNQLEPGIWKQLNSQIMPSTQSSRPVAPNFFVEAKGHAGSIPVAKRQACYDGALGARAMHALQQYGHEGSSNYPTHYDNNAYTLTSTFHAGTLGLYATHPTRSTNNDNSDRHTDYVMTQVGQWALHGDPETYQRGLDAYRNAQDLARELRDGFIGQANERYAAGQDDDSNLTGSEETS</sequence>
<name>A0ACC3BFK7_9EURO</name>
<dbReference type="Proteomes" id="UP001177260">
    <property type="component" value="Unassembled WGS sequence"/>
</dbReference>
<proteinExistence type="predicted"/>
<gene>
    <name evidence="1" type="ORF">N8T08_005055</name>
</gene>
<keyword evidence="2" id="KW-1185">Reference proteome</keyword>